<dbReference type="CDD" id="cd09272">
    <property type="entry name" value="RNase_HI_RT_Ty1"/>
    <property type="match status" value="1"/>
</dbReference>
<evidence type="ECO:0000313" key="2">
    <source>
        <dbReference type="EMBL" id="RDX72242.1"/>
    </source>
</evidence>
<dbReference type="AlphaFoldDB" id="A0A371F1T3"/>
<reference evidence="2" key="1">
    <citation type="submission" date="2018-05" db="EMBL/GenBank/DDBJ databases">
        <title>Draft genome of Mucuna pruriens seed.</title>
        <authorList>
            <person name="Nnadi N.E."/>
            <person name="Vos R."/>
            <person name="Hasami M.H."/>
            <person name="Devisetty U.K."/>
            <person name="Aguiy J.C."/>
        </authorList>
    </citation>
    <scope>NUCLEOTIDE SEQUENCE [LARGE SCALE GENOMIC DNA]</scope>
    <source>
        <strain evidence="2">JCA_2017</strain>
    </source>
</reference>
<dbReference type="InterPro" id="IPR043502">
    <property type="entry name" value="DNA/RNA_pol_sf"/>
</dbReference>
<feature type="non-terminal residue" evidence="2">
    <location>
        <position position="1"/>
    </location>
</feature>
<organism evidence="2 3">
    <name type="scientific">Mucuna pruriens</name>
    <name type="common">Velvet bean</name>
    <name type="synonym">Dolichos pruriens</name>
    <dbReference type="NCBI Taxonomy" id="157652"/>
    <lineage>
        <taxon>Eukaryota</taxon>
        <taxon>Viridiplantae</taxon>
        <taxon>Streptophyta</taxon>
        <taxon>Embryophyta</taxon>
        <taxon>Tracheophyta</taxon>
        <taxon>Spermatophyta</taxon>
        <taxon>Magnoliopsida</taxon>
        <taxon>eudicotyledons</taxon>
        <taxon>Gunneridae</taxon>
        <taxon>Pentapetalae</taxon>
        <taxon>rosids</taxon>
        <taxon>fabids</taxon>
        <taxon>Fabales</taxon>
        <taxon>Fabaceae</taxon>
        <taxon>Papilionoideae</taxon>
        <taxon>50 kb inversion clade</taxon>
        <taxon>NPAAA clade</taxon>
        <taxon>indigoferoid/millettioid clade</taxon>
        <taxon>Phaseoleae</taxon>
        <taxon>Mucuna</taxon>
    </lineage>
</organism>
<proteinExistence type="predicted"/>
<comment type="caution">
    <text evidence="2">The sequence shown here is derived from an EMBL/GenBank/DDBJ whole genome shotgun (WGS) entry which is preliminary data.</text>
</comment>
<dbReference type="OrthoDB" id="128382at2759"/>
<dbReference type="EMBL" id="QJKJ01010994">
    <property type="protein sequence ID" value="RDX72242.1"/>
    <property type="molecule type" value="Genomic_DNA"/>
</dbReference>
<sequence>MISLGYKQSQGDYTLFIKHSLYSKFTLLLLYVDNMIIASDDEIELAKHFEMELGKLKYFLGIEIAYYRKGIFISQRKFVLDQLKETGKLGCKTTRPDVAYVVSVVNQFMHHPRERHLQAVKRIFHYLKASPGTELKKQNVVARSNVVAEFRAMAHGIYKELWMKIILDIFKVKYEGLIKLFCHNNSTISIAHPVQHNKTKHIEIDRHFIK</sequence>
<accession>A0A371F1T3</accession>
<evidence type="ECO:0000313" key="3">
    <source>
        <dbReference type="Proteomes" id="UP000257109"/>
    </source>
</evidence>
<name>A0A371F1T3_MUCPR</name>
<dbReference type="PANTHER" id="PTHR11439:SF470">
    <property type="entry name" value="CYSTEINE-RICH RLK (RECEPTOR-LIKE PROTEIN KINASE) 8"/>
    <property type="match status" value="1"/>
</dbReference>
<protein>
    <submittedName>
        <fullName evidence="2">Copia protein</fullName>
    </submittedName>
</protein>
<dbReference type="InterPro" id="IPR013103">
    <property type="entry name" value="RVT_2"/>
</dbReference>
<feature type="domain" description="Reverse transcriptase Ty1/copia-type" evidence="1">
    <location>
        <begin position="3"/>
        <end position="93"/>
    </location>
</feature>
<dbReference type="SUPFAM" id="SSF56672">
    <property type="entry name" value="DNA/RNA polymerases"/>
    <property type="match status" value="1"/>
</dbReference>
<keyword evidence="3" id="KW-1185">Reference proteome</keyword>
<dbReference type="STRING" id="157652.A0A371F1T3"/>
<dbReference type="Proteomes" id="UP000257109">
    <property type="component" value="Unassembled WGS sequence"/>
</dbReference>
<gene>
    <name evidence="2" type="primary">GIP</name>
    <name evidence="2" type="ORF">CR513_48302</name>
</gene>
<dbReference type="PANTHER" id="PTHR11439">
    <property type="entry name" value="GAG-POL-RELATED RETROTRANSPOSON"/>
    <property type="match status" value="1"/>
</dbReference>
<dbReference type="Pfam" id="PF07727">
    <property type="entry name" value="RVT_2"/>
    <property type="match status" value="1"/>
</dbReference>
<evidence type="ECO:0000259" key="1">
    <source>
        <dbReference type="Pfam" id="PF07727"/>
    </source>
</evidence>